<evidence type="ECO:0000256" key="4">
    <source>
        <dbReference type="RuleBase" id="RU366026"/>
    </source>
</evidence>
<dbReference type="Pfam" id="PF01923">
    <property type="entry name" value="Cob_adeno_trans"/>
    <property type="match status" value="1"/>
</dbReference>
<evidence type="ECO:0000256" key="3">
    <source>
        <dbReference type="ARBA" id="ARBA00022840"/>
    </source>
</evidence>
<keyword evidence="4" id="KW-0169">Cobalamin biosynthesis</keyword>
<evidence type="ECO:0000313" key="7">
    <source>
        <dbReference type="Proteomes" id="UP000319836"/>
    </source>
</evidence>
<comment type="similarity">
    <text evidence="4">Belongs to the Cob(I)alamin adenosyltransferase family.</text>
</comment>
<dbReference type="GO" id="GO:0009236">
    <property type="term" value="P:cobalamin biosynthetic process"/>
    <property type="evidence" value="ECO:0007669"/>
    <property type="project" value="UniProtKB-UniRule"/>
</dbReference>
<comment type="catalytic activity">
    <reaction evidence="4">
        <text>2 cob(II)alamin + reduced [electron-transfer flavoprotein] + 2 ATP = 2 adenosylcob(III)alamin + 2 triphosphate + oxidized [electron-transfer flavoprotein] + 3 H(+)</text>
        <dbReference type="Rhea" id="RHEA:28671"/>
        <dbReference type="Rhea" id="RHEA-COMP:10685"/>
        <dbReference type="Rhea" id="RHEA-COMP:10686"/>
        <dbReference type="ChEBI" id="CHEBI:15378"/>
        <dbReference type="ChEBI" id="CHEBI:16304"/>
        <dbReference type="ChEBI" id="CHEBI:18036"/>
        <dbReference type="ChEBI" id="CHEBI:18408"/>
        <dbReference type="ChEBI" id="CHEBI:30616"/>
        <dbReference type="ChEBI" id="CHEBI:57692"/>
        <dbReference type="ChEBI" id="CHEBI:58307"/>
        <dbReference type="EC" id="2.5.1.17"/>
    </reaction>
</comment>
<keyword evidence="2 4" id="KW-0547">Nucleotide-binding</keyword>
<evidence type="ECO:0000259" key="5">
    <source>
        <dbReference type="Pfam" id="PF01923"/>
    </source>
</evidence>
<feature type="domain" description="Cobalamin adenosyltransferase-like" evidence="5">
    <location>
        <begin position="3"/>
        <end position="74"/>
    </location>
</feature>
<name>A0A538U0R6_UNCEI</name>
<evidence type="ECO:0000256" key="2">
    <source>
        <dbReference type="ARBA" id="ARBA00022741"/>
    </source>
</evidence>
<dbReference type="UniPathway" id="UPA00148">
    <property type="reaction ID" value="UER00233"/>
</dbReference>
<dbReference type="Proteomes" id="UP000319836">
    <property type="component" value="Unassembled WGS sequence"/>
</dbReference>
<protein>
    <recommendedName>
        <fullName evidence="4">Corrinoid adenosyltransferase</fullName>
        <ecNumber evidence="4">2.5.1.17</ecNumber>
    </recommendedName>
    <alternativeName>
        <fullName evidence="4">Cob(II)alamin adenosyltransferase</fullName>
    </alternativeName>
    <alternativeName>
        <fullName evidence="4">Cob(II)yrinic acid a,c-diamide adenosyltransferase</fullName>
    </alternativeName>
    <alternativeName>
        <fullName evidence="4">Cobinamide/cobalamin adenosyltransferase</fullName>
    </alternativeName>
</protein>
<comment type="pathway">
    <text evidence="4">Cofactor biosynthesis; adenosylcobalamin biosynthesis; adenosylcobalamin from cob(II)yrinate a,c-diamide: step 2/7.</text>
</comment>
<reference evidence="6 7" key="1">
    <citation type="journal article" date="2019" name="Nat. Microbiol.">
        <title>Mediterranean grassland soil C-N compound turnover is dependent on rainfall and depth, and is mediated by genomically divergent microorganisms.</title>
        <authorList>
            <person name="Diamond S."/>
            <person name="Andeer P.F."/>
            <person name="Li Z."/>
            <person name="Crits-Christoph A."/>
            <person name="Burstein D."/>
            <person name="Anantharaman K."/>
            <person name="Lane K.R."/>
            <person name="Thomas B.C."/>
            <person name="Pan C."/>
            <person name="Northen T.R."/>
            <person name="Banfield J.F."/>
        </authorList>
    </citation>
    <scope>NUCLEOTIDE SEQUENCE [LARGE SCALE GENOMIC DNA]</scope>
    <source>
        <strain evidence="6">WS_10</strain>
    </source>
</reference>
<dbReference type="InterPro" id="IPR029499">
    <property type="entry name" value="PduO-typ"/>
</dbReference>
<organism evidence="6 7">
    <name type="scientific">Eiseniibacteriota bacterium</name>
    <dbReference type="NCBI Taxonomy" id="2212470"/>
    <lineage>
        <taxon>Bacteria</taxon>
        <taxon>Candidatus Eiseniibacteriota</taxon>
    </lineage>
</organism>
<dbReference type="GO" id="GO:0005524">
    <property type="term" value="F:ATP binding"/>
    <property type="evidence" value="ECO:0007669"/>
    <property type="project" value="UniProtKB-UniRule"/>
</dbReference>
<dbReference type="EC" id="2.5.1.17" evidence="4"/>
<dbReference type="PANTHER" id="PTHR12213">
    <property type="entry name" value="CORRINOID ADENOSYLTRANSFERASE"/>
    <property type="match status" value="1"/>
</dbReference>
<evidence type="ECO:0000256" key="1">
    <source>
        <dbReference type="ARBA" id="ARBA00022679"/>
    </source>
</evidence>
<dbReference type="GO" id="GO:0008817">
    <property type="term" value="F:corrinoid adenosyltransferase activity"/>
    <property type="evidence" value="ECO:0007669"/>
    <property type="project" value="UniProtKB-UniRule"/>
</dbReference>
<proteinExistence type="inferred from homology"/>
<dbReference type="InterPro" id="IPR016030">
    <property type="entry name" value="CblAdoTrfase-like"/>
</dbReference>
<keyword evidence="1 4" id="KW-0808">Transferase</keyword>
<comment type="catalytic activity">
    <reaction evidence="4">
        <text>2 cob(II)yrinate a,c diamide + reduced [electron-transfer flavoprotein] + 2 ATP = 2 adenosylcob(III)yrinate a,c-diamide + 2 triphosphate + oxidized [electron-transfer flavoprotein] + 3 H(+)</text>
        <dbReference type="Rhea" id="RHEA:11528"/>
        <dbReference type="Rhea" id="RHEA-COMP:10685"/>
        <dbReference type="Rhea" id="RHEA-COMP:10686"/>
        <dbReference type="ChEBI" id="CHEBI:15378"/>
        <dbReference type="ChEBI" id="CHEBI:18036"/>
        <dbReference type="ChEBI" id="CHEBI:30616"/>
        <dbReference type="ChEBI" id="CHEBI:57692"/>
        <dbReference type="ChEBI" id="CHEBI:58307"/>
        <dbReference type="ChEBI" id="CHEBI:58503"/>
        <dbReference type="ChEBI" id="CHEBI:58537"/>
        <dbReference type="EC" id="2.5.1.17"/>
    </reaction>
</comment>
<comment type="caution">
    <text evidence="6">The sequence shown here is derived from an EMBL/GenBank/DDBJ whole genome shotgun (WGS) entry which is preliminary data.</text>
</comment>
<accession>A0A538U0R6</accession>
<keyword evidence="3 4" id="KW-0067">ATP-binding</keyword>
<evidence type="ECO:0000313" key="6">
    <source>
        <dbReference type="EMBL" id="TMQ69472.1"/>
    </source>
</evidence>
<dbReference type="PANTHER" id="PTHR12213:SF0">
    <property type="entry name" value="CORRINOID ADENOSYLTRANSFERASE MMAB"/>
    <property type="match status" value="1"/>
</dbReference>
<gene>
    <name evidence="6" type="ORF">E6K80_11575</name>
</gene>
<dbReference type="Gene3D" id="1.20.1200.10">
    <property type="entry name" value="Cobalamin adenosyltransferase-like"/>
    <property type="match status" value="1"/>
</dbReference>
<dbReference type="SUPFAM" id="SSF89028">
    <property type="entry name" value="Cobalamin adenosyltransferase-like"/>
    <property type="match status" value="1"/>
</dbReference>
<dbReference type="AlphaFoldDB" id="A0A538U0R6"/>
<dbReference type="InterPro" id="IPR036451">
    <property type="entry name" value="CblAdoTrfase-like_sf"/>
</dbReference>
<feature type="non-terminal residue" evidence="6">
    <location>
        <position position="87"/>
    </location>
</feature>
<dbReference type="EMBL" id="VBPA01000294">
    <property type="protein sequence ID" value="TMQ69472.1"/>
    <property type="molecule type" value="Genomic_DNA"/>
</dbReference>
<sequence>MKIYTRTGDDGSTSLLGAGRVPKSAPRVEAYGSIDELNAALGVVRTLDREAWLADALGSVQSQLFQVGAELASTTPVMMAQLQRLGD</sequence>